<dbReference type="GO" id="GO:0004077">
    <property type="term" value="F:biotin--[biotin carboxyl-carrier protein] ligase activity"/>
    <property type="evidence" value="ECO:0007669"/>
    <property type="project" value="UniProtKB-EC"/>
</dbReference>
<evidence type="ECO:0000313" key="6">
    <source>
        <dbReference type="EMBL" id="TSD65204.1"/>
    </source>
</evidence>
<reference evidence="6 7" key="1">
    <citation type="submission" date="2019-07" db="EMBL/GenBank/DDBJ databases">
        <authorList>
            <person name="Zhao L.H."/>
        </authorList>
    </citation>
    <scope>NUCLEOTIDE SEQUENCE [LARGE SCALE GENOMIC DNA]</scope>
    <source>
        <strain evidence="6 7">Co35</strain>
    </source>
</reference>
<dbReference type="AlphaFoldDB" id="A0A554SFT2"/>
<evidence type="ECO:0000256" key="4">
    <source>
        <dbReference type="SAM" id="MobiDB-lite"/>
    </source>
</evidence>
<proteinExistence type="predicted"/>
<dbReference type="InterPro" id="IPR045864">
    <property type="entry name" value="aa-tRNA-synth_II/BPL/LPL"/>
</dbReference>
<gene>
    <name evidence="6" type="ORF">FNM00_05735</name>
</gene>
<name>A0A554SFT2_9ACTN</name>
<evidence type="ECO:0000259" key="5">
    <source>
        <dbReference type="PROSITE" id="PS51733"/>
    </source>
</evidence>
<keyword evidence="7" id="KW-1185">Reference proteome</keyword>
<keyword evidence="1 6" id="KW-0436">Ligase</keyword>
<evidence type="ECO:0000313" key="7">
    <source>
        <dbReference type="Proteomes" id="UP000316988"/>
    </source>
</evidence>
<dbReference type="RefSeq" id="WP_143912321.1">
    <property type="nucleotide sequence ID" value="NZ_VLNT01000003.1"/>
</dbReference>
<dbReference type="Pfam" id="PF03099">
    <property type="entry name" value="BPL_LplA_LipB"/>
    <property type="match status" value="1"/>
</dbReference>
<dbReference type="Gene3D" id="3.30.930.10">
    <property type="entry name" value="Bira Bifunctional Protein, Domain 2"/>
    <property type="match status" value="1"/>
</dbReference>
<dbReference type="PROSITE" id="PS51733">
    <property type="entry name" value="BPL_LPL_CATALYTIC"/>
    <property type="match status" value="1"/>
</dbReference>
<dbReference type="EMBL" id="VLNT01000003">
    <property type="protein sequence ID" value="TSD65204.1"/>
    <property type="molecule type" value="Genomic_DNA"/>
</dbReference>
<dbReference type="Proteomes" id="UP000316988">
    <property type="component" value="Unassembled WGS sequence"/>
</dbReference>
<organism evidence="6 7">
    <name type="scientific">Aeromicrobium piscarium</name>
    <dbReference type="NCBI Taxonomy" id="2590901"/>
    <lineage>
        <taxon>Bacteria</taxon>
        <taxon>Bacillati</taxon>
        <taxon>Actinomycetota</taxon>
        <taxon>Actinomycetes</taxon>
        <taxon>Propionibacteriales</taxon>
        <taxon>Nocardioidaceae</taxon>
        <taxon>Aeromicrobium</taxon>
    </lineage>
</organism>
<dbReference type="InterPro" id="IPR003142">
    <property type="entry name" value="BPL_C"/>
</dbReference>
<evidence type="ECO:0000256" key="1">
    <source>
        <dbReference type="ARBA" id="ARBA00022598"/>
    </source>
</evidence>
<evidence type="ECO:0000256" key="2">
    <source>
        <dbReference type="ARBA" id="ARBA00023267"/>
    </source>
</evidence>
<sequence length="275" mass="29398">MTFSPPPGPCDLSRSPLAADELRARLTHTRWRGDIVAPERTSSTNTDLASMARDGAPTGSVVAADRQDAGKGRLGRSFALPGRSGIAVSALIRPVVPISRWSWLPLVAGLAVDDLVRARGVRGGGIKWPNDVLVDGRKICGILLERVETPGLAAGAVIGIGLNIAARRDELPTTTATSLALEGARDLDRRAVLVELLEGLDHWLTRWEDPRPDAIEAIRETFLERCVTLGQHVRIERPGGDPFVGTAETVDGDGRLIVDGTPFSSGDVVHVRPAR</sequence>
<dbReference type="Gene3D" id="2.30.30.100">
    <property type="match status" value="1"/>
</dbReference>
<dbReference type="InterPro" id="IPR004408">
    <property type="entry name" value="Biotin_CoA_COase_ligase"/>
</dbReference>
<evidence type="ECO:0000256" key="3">
    <source>
        <dbReference type="ARBA" id="ARBA00024227"/>
    </source>
</evidence>
<comment type="caution">
    <text evidence="6">The sequence shown here is derived from an EMBL/GenBank/DDBJ whole genome shotgun (WGS) entry which is preliminary data.</text>
</comment>
<dbReference type="NCBIfam" id="TIGR00121">
    <property type="entry name" value="birA_ligase"/>
    <property type="match status" value="1"/>
</dbReference>
<dbReference type="OrthoDB" id="9807064at2"/>
<feature type="domain" description="BPL/LPL catalytic" evidence="5">
    <location>
        <begin position="20"/>
        <end position="208"/>
    </location>
</feature>
<dbReference type="CDD" id="cd16442">
    <property type="entry name" value="BPL"/>
    <property type="match status" value="1"/>
</dbReference>
<dbReference type="InterPro" id="IPR004143">
    <property type="entry name" value="BPL_LPL_catalytic"/>
</dbReference>
<dbReference type="SUPFAM" id="SSF55681">
    <property type="entry name" value="Class II aaRS and biotin synthetases"/>
    <property type="match status" value="1"/>
</dbReference>
<dbReference type="PANTHER" id="PTHR12835">
    <property type="entry name" value="BIOTIN PROTEIN LIGASE"/>
    <property type="match status" value="1"/>
</dbReference>
<protein>
    <recommendedName>
        <fullName evidence="3">biotin--[biotin carboxyl-carrier protein] ligase</fullName>
        <ecNumber evidence="3">6.3.4.15</ecNumber>
    </recommendedName>
</protein>
<feature type="region of interest" description="Disordered" evidence="4">
    <location>
        <begin position="37"/>
        <end position="68"/>
    </location>
</feature>
<dbReference type="PANTHER" id="PTHR12835:SF5">
    <property type="entry name" value="BIOTIN--PROTEIN LIGASE"/>
    <property type="match status" value="1"/>
</dbReference>
<accession>A0A554SFT2</accession>
<dbReference type="GO" id="GO:0005737">
    <property type="term" value="C:cytoplasm"/>
    <property type="evidence" value="ECO:0007669"/>
    <property type="project" value="TreeGrafter"/>
</dbReference>
<dbReference type="EC" id="6.3.4.15" evidence="3"/>
<dbReference type="Pfam" id="PF02237">
    <property type="entry name" value="BPL_C"/>
    <property type="match status" value="1"/>
</dbReference>
<keyword evidence="2" id="KW-0092">Biotin</keyword>